<feature type="transmembrane region" description="Helical" evidence="1">
    <location>
        <begin position="16"/>
        <end position="33"/>
    </location>
</feature>
<feature type="transmembrane region" description="Helical" evidence="1">
    <location>
        <begin position="141"/>
        <end position="161"/>
    </location>
</feature>
<keyword evidence="3" id="KW-0808">Transferase</keyword>
<sequence length="366" mass="42539">MSATHKTSIRFYEIDLLRFLSAVMVVLFHYIYVSKRDDMTPPLEFHRYIDWGHYLYVGINFFFIISGFVILMSARDRQPGAFFISRVVRLMPAYWFCVVATSIAIIVFNQPGITVALDQFFANLTMAHIGLGYDHIDTAYWTLWLELKFYAVIWLLCLLGWLKHIAHLLLVTLIASIAALSTPYAEQFDRFGNMFIYAFPHWWGYFACGCTFYLIHRDGFLPYYRLLLGLSLIFVLLQAAVFGKIMAGWFSEPFNPWVLAGSNLLFFAFFCVIVFAKNNPLRRKSFLYLGVLTYPLYLLHQYIGYLWLTYMSDKVDHELLLWGTLAGMLLMAVFVYRFIEKPLAPHLKRWLKKRVRSPGGQGQGAG</sequence>
<feature type="domain" description="Acyltransferase 3" evidence="2">
    <location>
        <begin position="12"/>
        <end position="334"/>
    </location>
</feature>
<dbReference type="Proteomes" id="UP001168380">
    <property type="component" value="Unassembled WGS sequence"/>
</dbReference>
<protein>
    <submittedName>
        <fullName evidence="3">Acyltransferase</fullName>
        <ecNumber evidence="3">2.3.-.-</ecNumber>
    </submittedName>
</protein>
<evidence type="ECO:0000256" key="1">
    <source>
        <dbReference type="SAM" id="Phobius"/>
    </source>
</evidence>
<feature type="transmembrane region" description="Helical" evidence="1">
    <location>
        <begin position="319"/>
        <end position="339"/>
    </location>
</feature>
<gene>
    <name evidence="3" type="ORF">QWI16_08320</name>
</gene>
<name>A0ABT8TFL1_9GAMM</name>
<feature type="transmembrane region" description="Helical" evidence="1">
    <location>
        <begin position="191"/>
        <end position="215"/>
    </location>
</feature>
<organism evidence="3 4">
    <name type="scientific">Gilvimarinus algae</name>
    <dbReference type="NCBI Taxonomy" id="3058037"/>
    <lineage>
        <taxon>Bacteria</taxon>
        <taxon>Pseudomonadati</taxon>
        <taxon>Pseudomonadota</taxon>
        <taxon>Gammaproteobacteria</taxon>
        <taxon>Cellvibrionales</taxon>
        <taxon>Cellvibrionaceae</taxon>
        <taxon>Gilvimarinus</taxon>
    </lineage>
</organism>
<dbReference type="PANTHER" id="PTHR23028:SF53">
    <property type="entry name" value="ACYL_TRANSF_3 DOMAIN-CONTAINING PROTEIN"/>
    <property type="match status" value="1"/>
</dbReference>
<dbReference type="RefSeq" id="WP_302712338.1">
    <property type="nucleotide sequence ID" value="NZ_JAULRT010000052.1"/>
</dbReference>
<reference evidence="3" key="1">
    <citation type="submission" date="2023-07" db="EMBL/GenBank/DDBJ databases">
        <title>Gilvimarinus algae sp. nov., isolated from the surface of Kelp.</title>
        <authorList>
            <person name="Sun Y.Y."/>
            <person name="Gong Y."/>
            <person name="Du Z.J."/>
        </authorList>
    </citation>
    <scope>NUCLEOTIDE SEQUENCE</scope>
    <source>
        <strain evidence="3">SDUM040014</strain>
    </source>
</reference>
<dbReference type="Pfam" id="PF01757">
    <property type="entry name" value="Acyl_transf_3"/>
    <property type="match status" value="1"/>
</dbReference>
<feature type="transmembrane region" description="Helical" evidence="1">
    <location>
        <begin position="256"/>
        <end position="275"/>
    </location>
</feature>
<keyword evidence="3" id="KW-0012">Acyltransferase</keyword>
<feature type="transmembrane region" description="Helical" evidence="1">
    <location>
        <begin position="168"/>
        <end position="185"/>
    </location>
</feature>
<feature type="transmembrane region" description="Helical" evidence="1">
    <location>
        <begin position="227"/>
        <end position="250"/>
    </location>
</feature>
<comment type="caution">
    <text evidence="3">The sequence shown here is derived from an EMBL/GenBank/DDBJ whole genome shotgun (WGS) entry which is preliminary data.</text>
</comment>
<dbReference type="InterPro" id="IPR002656">
    <property type="entry name" value="Acyl_transf_3_dom"/>
</dbReference>
<proteinExistence type="predicted"/>
<dbReference type="EMBL" id="JAULRT010000052">
    <property type="protein sequence ID" value="MDO3382178.1"/>
    <property type="molecule type" value="Genomic_DNA"/>
</dbReference>
<evidence type="ECO:0000259" key="2">
    <source>
        <dbReference type="Pfam" id="PF01757"/>
    </source>
</evidence>
<dbReference type="InterPro" id="IPR050879">
    <property type="entry name" value="Acyltransferase_3"/>
</dbReference>
<keyword evidence="1" id="KW-1133">Transmembrane helix</keyword>
<dbReference type="GO" id="GO:0016746">
    <property type="term" value="F:acyltransferase activity"/>
    <property type="evidence" value="ECO:0007669"/>
    <property type="project" value="UniProtKB-KW"/>
</dbReference>
<keyword evidence="4" id="KW-1185">Reference proteome</keyword>
<dbReference type="EC" id="2.3.-.-" evidence="3"/>
<keyword evidence="1" id="KW-0812">Transmembrane</keyword>
<accession>A0ABT8TFL1</accession>
<evidence type="ECO:0000313" key="3">
    <source>
        <dbReference type="EMBL" id="MDO3382178.1"/>
    </source>
</evidence>
<evidence type="ECO:0000313" key="4">
    <source>
        <dbReference type="Proteomes" id="UP001168380"/>
    </source>
</evidence>
<feature type="transmembrane region" description="Helical" evidence="1">
    <location>
        <begin position="287"/>
        <end position="307"/>
    </location>
</feature>
<feature type="transmembrane region" description="Helical" evidence="1">
    <location>
        <begin position="93"/>
        <end position="121"/>
    </location>
</feature>
<feature type="transmembrane region" description="Helical" evidence="1">
    <location>
        <begin position="53"/>
        <end position="72"/>
    </location>
</feature>
<dbReference type="PANTHER" id="PTHR23028">
    <property type="entry name" value="ACETYLTRANSFERASE"/>
    <property type="match status" value="1"/>
</dbReference>
<keyword evidence="1" id="KW-0472">Membrane</keyword>